<dbReference type="Pfam" id="PF00005">
    <property type="entry name" value="ABC_tran"/>
    <property type="match status" value="2"/>
</dbReference>
<evidence type="ECO:0000256" key="4">
    <source>
        <dbReference type="ARBA" id="ARBA00022692"/>
    </source>
</evidence>
<evidence type="ECO:0000256" key="3">
    <source>
        <dbReference type="ARBA" id="ARBA00022448"/>
    </source>
</evidence>
<dbReference type="STRING" id="670386.D3BNB0"/>
<dbReference type="FunFam" id="1.20.1560.10:FF:000010">
    <property type="entry name" value="Multidrug resistance-associated ABC transporter"/>
    <property type="match status" value="1"/>
</dbReference>
<dbReference type="InterPro" id="IPR003593">
    <property type="entry name" value="AAA+_ATPase"/>
</dbReference>
<evidence type="ECO:0000256" key="2">
    <source>
        <dbReference type="ARBA" id="ARBA00009726"/>
    </source>
</evidence>
<feature type="transmembrane region" description="Helical" evidence="11">
    <location>
        <begin position="341"/>
        <end position="362"/>
    </location>
</feature>
<dbReference type="GO" id="GO:0005524">
    <property type="term" value="F:ATP binding"/>
    <property type="evidence" value="ECO:0007669"/>
    <property type="project" value="UniProtKB-KW"/>
</dbReference>
<comment type="caution">
    <text evidence="14">The sequence shown here is derived from an EMBL/GenBank/DDBJ whole genome shotgun (WGS) entry which is preliminary data.</text>
</comment>
<feature type="transmembrane region" description="Helical" evidence="11">
    <location>
        <begin position="258"/>
        <end position="277"/>
    </location>
</feature>
<dbReference type="InterPro" id="IPR036640">
    <property type="entry name" value="ABC1_TM_sf"/>
</dbReference>
<evidence type="ECO:0000256" key="10">
    <source>
        <dbReference type="SAM" id="MobiDB-lite"/>
    </source>
</evidence>
<keyword evidence="4 11" id="KW-0812">Transmembrane</keyword>
<dbReference type="InterPro" id="IPR017871">
    <property type="entry name" value="ABC_transporter-like_CS"/>
</dbReference>
<feature type="transmembrane region" description="Helical" evidence="11">
    <location>
        <begin position="865"/>
        <end position="883"/>
    </location>
</feature>
<keyword evidence="5" id="KW-0677">Repeat</keyword>
<dbReference type="CDD" id="cd18580">
    <property type="entry name" value="ABC_6TM_ABCC_D2"/>
    <property type="match status" value="1"/>
</dbReference>
<feature type="region of interest" description="Disordered" evidence="10">
    <location>
        <begin position="1"/>
        <end position="35"/>
    </location>
</feature>
<feature type="compositionally biased region" description="Low complexity" evidence="10">
    <location>
        <begin position="1338"/>
        <end position="1352"/>
    </location>
</feature>
<dbReference type="CDD" id="cd18579">
    <property type="entry name" value="ABC_6TM_ABCC_D1"/>
    <property type="match status" value="1"/>
</dbReference>
<dbReference type="InterPro" id="IPR044726">
    <property type="entry name" value="ABCC_6TM_D2"/>
</dbReference>
<evidence type="ECO:0000256" key="7">
    <source>
        <dbReference type="ARBA" id="ARBA00022840"/>
    </source>
</evidence>
<dbReference type="PANTHER" id="PTHR24223">
    <property type="entry name" value="ATP-BINDING CASSETTE SUB-FAMILY C"/>
    <property type="match status" value="1"/>
</dbReference>
<feature type="transmembrane region" description="Helical" evidence="11">
    <location>
        <begin position="374"/>
        <end position="399"/>
    </location>
</feature>
<feature type="compositionally biased region" description="Polar residues" evidence="10">
    <location>
        <begin position="1307"/>
        <end position="1325"/>
    </location>
</feature>
<protein>
    <submittedName>
        <fullName evidence="14">ABC transporter C family protein</fullName>
    </submittedName>
</protein>
<feature type="transmembrane region" description="Helical" evidence="11">
    <location>
        <begin position="708"/>
        <end position="729"/>
    </location>
</feature>
<dbReference type="InterPro" id="IPR050173">
    <property type="entry name" value="ABC_transporter_C-like"/>
</dbReference>
<dbReference type="Proteomes" id="UP000001396">
    <property type="component" value="Unassembled WGS sequence"/>
</dbReference>
<feature type="domain" description="ABC transporter" evidence="12">
    <location>
        <begin position="1043"/>
        <end position="1277"/>
    </location>
</feature>
<feature type="transmembrane region" description="Helical" evidence="11">
    <location>
        <begin position="764"/>
        <end position="792"/>
    </location>
</feature>
<feature type="domain" description="ABC transmembrane type-1" evidence="13">
    <location>
        <begin position="114"/>
        <end position="400"/>
    </location>
</feature>
<dbReference type="GeneID" id="31364996"/>
<dbReference type="Pfam" id="PF00664">
    <property type="entry name" value="ABC_membrane"/>
    <property type="match status" value="2"/>
</dbReference>
<keyword evidence="15" id="KW-1185">Reference proteome</keyword>
<feature type="domain" description="ABC transporter" evidence="12">
    <location>
        <begin position="434"/>
        <end position="656"/>
    </location>
</feature>
<keyword evidence="9 11" id="KW-0472">Membrane</keyword>
<dbReference type="SUPFAM" id="SSF90123">
    <property type="entry name" value="ABC transporter transmembrane region"/>
    <property type="match status" value="2"/>
</dbReference>
<dbReference type="Gene3D" id="1.20.1560.10">
    <property type="entry name" value="ABC transporter type 1, transmembrane domain"/>
    <property type="match status" value="2"/>
</dbReference>
<keyword evidence="6" id="KW-0547">Nucleotide-binding</keyword>
<dbReference type="InParanoid" id="D3BNB0"/>
<evidence type="ECO:0000256" key="1">
    <source>
        <dbReference type="ARBA" id="ARBA00004141"/>
    </source>
</evidence>
<dbReference type="GO" id="GO:0140359">
    <property type="term" value="F:ABC-type transporter activity"/>
    <property type="evidence" value="ECO:0007669"/>
    <property type="project" value="InterPro"/>
</dbReference>
<dbReference type="InterPro" id="IPR011527">
    <property type="entry name" value="ABC1_TM_dom"/>
</dbReference>
<feature type="region of interest" description="Disordered" evidence="10">
    <location>
        <begin position="1301"/>
        <end position="1352"/>
    </location>
</feature>
<dbReference type="PROSITE" id="PS00211">
    <property type="entry name" value="ABC_TRANSPORTER_1"/>
    <property type="match status" value="1"/>
</dbReference>
<dbReference type="InterPro" id="IPR027417">
    <property type="entry name" value="P-loop_NTPase"/>
</dbReference>
<dbReference type="InterPro" id="IPR044746">
    <property type="entry name" value="ABCC_6TM_D1"/>
</dbReference>
<dbReference type="PROSITE" id="PS50893">
    <property type="entry name" value="ABC_TRANSPORTER_2"/>
    <property type="match status" value="2"/>
</dbReference>
<feature type="transmembrane region" description="Helical" evidence="11">
    <location>
        <begin position="157"/>
        <end position="176"/>
    </location>
</feature>
<sequence>MVDSSETTKRKETRDERFQRKRAERKDVEGFGGQESPEENSFFLFKLTWDWANRFVWFCFRNVLEQKHIWNLASFDRAEMISEKMRKQWELEIKKEKPSYTRAGIRAFGPIYGIASIYYLIYIASQFVGPEMLSKMVIFVTKAKMHDPNLNLDLNWGYYYALIIFISAMIGSVCLYQSNMMTARVGDYMRSAIVCDVYRKALKLSNSARAKTSTGEIVNLMSNDAQRMIEVFIMVNNGIFAPVQIVVCVVLLYLKIKWITFVALGFMLLIVPINGVAAKSLMAVRRSLVRFTDIRVKTTNEILQSIKVIKLYAWEDSFAKRVFDKRANEIKHLFKFTYIRTGLVIVVVSVPTMVSMLVFSIYYEVNGRMDAGDIFAAVAYLNILRGPLTFLPLIIALVAQLQVATKRVTDFLLLDECETVKEPEDPTLPNGIYMDGAQLVWNPEKEDSFHLDDISMRCDGASLTMIVGSVGSGKSTLCQSMLGELSLQKGSLGVRGSIAYAAQQPCITNASLRDNILFGKEMNEERYLEVIECCALERDLEMFPQGDLVEIGERGVNLSGGQKQRVSIARAVYSDADIYIFDDPLSAVDAHVGKHLFHKCINGVLKNKTVILSSNQLQYLPYASHVVVLAHNGISERGTYQEILDSKQEFSKQIIEYGIEETNEAVDTEMEVEIKEKTKSDKIVLKNKDGKLIQQEEREEGSVSLRVYLKYFTAGGALHFIVAMILYLLDVGSSIFTNWWLSHWSNSQPEITAKGTADGLTNRQFLFCFIGIGFGSILITCFRTITFFSYCVKVGRYLHNKLFSAILRAPMWFFDTTPLGRIINRFTRDLDSVDNLISSSIAQYINFFLTVIGTIIIMATVIPKLLIVLAPLVILFYILQSFYRHTSRELQRLEAISRSPIFAHFTETLNGVATLRAYKSIDANIKLNMKYLNNNNSAYLTLQACMQWLGLRLDLIGNIVIFFTFIFINLSRDSIELGSIGLALSYSLSLTQSLNRATLQAADTETKMNSVERILHYINGPTEAKQIIEECRPDPQWPQQGGIVFDNLVMRYREGLDPVLKGISCEIKPKEKVGIVGRTGAGKSSIVLALFRLVEASEGRILIDGEDISKFGLKDLRKNLSIIPQDPVLFSGTLRENLDPFNEKSDADLWDLLENIQLAAVVRGNEGGLLCKVTDNGDNWSVGQKQLICLGRALLRKPKVLVLDEATASVDSKTDQLIQLTVRSKFSDCTILTIAHRLNTIMDSDRIIVLDAGKVSEFDSPHNLLQNPNGLLTWLVEETGPQNAKLLRKIAKAGKYITSLDEEVETDSNSIETPQVETPPTQNVEETIKVEDLDEESSSSSSSSNENNNQNE</sequence>
<feature type="transmembrane region" description="Helical" evidence="11">
    <location>
        <begin position="841"/>
        <end position="859"/>
    </location>
</feature>
<keyword evidence="8 11" id="KW-1133">Transmembrane helix</keyword>
<dbReference type="GO" id="GO:0016020">
    <property type="term" value="C:membrane"/>
    <property type="evidence" value="ECO:0007669"/>
    <property type="project" value="UniProtKB-SubCell"/>
</dbReference>
<dbReference type="RefSeq" id="XP_020428902.1">
    <property type="nucleotide sequence ID" value="XM_020580315.1"/>
</dbReference>
<dbReference type="FunCoup" id="D3BNB0">
    <property type="interactions" value="40"/>
</dbReference>
<evidence type="ECO:0000313" key="15">
    <source>
        <dbReference type="Proteomes" id="UP000001396"/>
    </source>
</evidence>
<reference evidence="14 15" key="1">
    <citation type="journal article" date="2011" name="Genome Res.">
        <title>Phylogeny-wide analysis of social amoeba genomes highlights ancient origins for complex intercellular communication.</title>
        <authorList>
            <person name="Heidel A.J."/>
            <person name="Lawal H.M."/>
            <person name="Felder M."/>
            <person name="Schilde C."/>
            <person name="Helps N.R."/>
            <person name="Tunggal B."/>
            <person name="Rivero F."/>
            <person name="John U."/>
            <person name="Schleicher M."/>
            <person name="Eichinger L."/>
            <person name="Platzer M."/>
            <person name="Noegel A.A."/>
            <person name="Schaap P."/>
            <person name="Gloeckner G."/>
        </authorList>
    </citation>
    <scope>NUCLEOTIDE SEQUENCE [LARGE SCALE GENOMIC DNA]</scope>
    <source>
        <strain evidence="15">ATCC 26659 / Pp 5 / PN500</strain>
    </source>
</reference>
<dbReference type="FunFam" id="1.20.1560.10:FF:000024">
    <property type="entry name" value="ABC transporter C family member 2"/>
    <property type="match status" value="1"/>
</dbReference>
<evidence type="ECO:0000256" key="11">
    <source>
        <dbReference type="SAM" id="Phobius"/>
    </source>
</evidence>
<evidence type="ECO:0000256" key="8">
    <source>
        <dbReference type="ARBA" id="ARBA00022989"/>
    </source>
</evidence>
<evidence type="ECO:0000259" key="12">
    <source>
        <dbReference type="PROSITE" id="PS50893"/>
    </source>
</evidence>
<proteinExistence type="inferred from homology"/>
<feature type="transmembrane region" description="Helical" evidence="11">
    <location>
        <begin position="231"/>
        <end position="252"/>
    </location>
</feature>
<dbReference type="Gene3D" id="3.40.50.300">
    <property type="entry name" value="P-loop containing nucleotide triphosphate hydrolases"/>
    <property type="match status" value="2"/>
</dbReference>
<dbReference type="SMART" id="SM00382">
    <property type="entry name" value="AAA"/>
    <property type="match status" value="2"/>
</dbReference>
<dbReference type="CDD" id="cd03244">
    <property type="entry name" value="ABCC_MRP_domain2"/>
    <property type="match status" value="1"/>
</dbReference>
<dbReference type="InterPro" id="IPR003439">
    <property type="entry name" value="ABC_transporter-like_ATP-bd"/>
</dbReference>
<dbReference type="SUPFAM" id="SSF52540">
    <property type="entry name" value="P-loop containing nucleoside triphosphate hydrolases"/>
    <property type="match status" value="2"/>
</dbReference>
<feature type="transmembrane region" description="Helical" evidence="11">
    <location>
        <begin position="949"/>
        <end position="970"/>
    </location>
</feature>
<dbReference type="FunFam" id="3.40.50.300:FF:000163">
    <property type="entry name" value="Multidrug resistance-associated protein member 4"/>
    <property type="match status" value="1"/>
</dbReference>
<keyword evidence="3" id="KW-0813">Transport</keyword>
<dbReference type="PROSITE" id="PS50929">
    <property type="entry name" value="ABC_TM1F"/>
    <property type="match status" value="2"/>
</dbReference>
<dbReference type="CDD" id="cd03250">
    <property type="entry name" value="ABCC_MRP_domain1"/>
    <property type="match status" value="1"/>
</dbReference>
<feature type="compositionally biased region" description="Basic and acidic residues" evidence="10">
    <location>
        <begin position="1"/>
        <end position="18"/>
    </location>
</feature>
<evidence type="ECO:0000256" key="6">
    <source>
        <dbReference type="ARBA" id="ARBA00022741"/>
    </source>
</evidence>
<name>D3BNB0_HETP5</name>
<organism evidence="14 15">
    <name type="scientific">Heterostelium pallidum (strain ATCC 26659 / Pp 5 / PN500)</name>
    <name type="common">Cellular slime mold</name>
    <name type="synonym">Polysphondylium pallidum</name>
    <dbReference type="NCBI Taxonomy" id="670386"/>
    <lineage>
        <taxon>Eukaryota</taxon>
        <taxon>Amoebozoa</taxon>
        <taxon>Evosea</taxon>
        <taxon>Eumycetozoa</taxon>
        <taxon>Dictyostelia</taxon>
        <taxon>Acytosteliales</taxon>
        <taxon>Acytosteliaceae</taxon>
        <taxon>Heterostelium</taxon>
    </lineage>
</organism>
<feature type="domain" description="ABC transmembrane type-1" evidence="13">
    <location>
        <begin position="721"/>
        <end position="1006"/>
    </location>
</feature>
<dbReference type="GO" id="GO:0030587">
    <property type="term" value="P:sorocarp development"/>
    <property type="evidence" value="ECO:0007669"/>
    <property type="project" value="UniProtKB-ARBA"/>
</dbReference>
<dbReference type="EMBL" id="ADBJ01000044">
    <property type="protein sequence ID" value="EFA76770.1"/>
    <property type="molecule type" value="Genomic_DNA"/>
</dbReference>
<feature type="transmembrane region" description="Helical" evidence="11">
    <location>
        <begin position="103"/>
        <end position="124"/>
    </location>
</feature>
<evidence type="ECO:0000256" key="5">
    <source>
        <dbReference type="ARBA" id="ARBA00022737"/>
    </source>
</evidence>
<comment type="subcellular location">
    <subcellularLocation>
        <location evidence="1">Membrane</location>
        <topology evidence="1">Multi-pass membrane protein</topology>
    </subcellularLocation>
</comment>
<evidence type="ECO:0000256" key="9">
    <source>
        <dbReference type="ARBA" id="ARBA00023136"/>
    </source>
</evidence>
<keyword evidence="7" id="KW-0067">ATP-binding</keyword>
<dbReference type="OMA" id="QVTDAWT"/>
<evidence type="ECO:0000259" key="13">
    <source>
        <dbReference type="PROSITE" id="PS50929"/>
    </source>
</evidence>
<evidence type="ECO:0000313" key="14">
    <source>
        <dbReference type="EMBL" id="EFA76770.1"/>
    </source>
</evidence>
<dbReference type="PANTHER" id="PTHR24223:SF329">
    <property type="entry name" value="ABC TRANSPORTER C FAMILY MEMBER 10-RELATED"/>
    <property type="match status" value="1"/>
</dbReference>
<dbReference type="GO" id="GO:0016887">
    <property type="term" value="F:ATP hydrolysis activity"/>
    <property type="evidence" value="ECO:0007669"/>
    <property type="project" value="InterPro"/>
</dbReference>
<accession>D3BNB0</accession>
<dbReference type="FunFam" id="3.40.50.300:FF:000997">
    <property type="entry name" value="Multidrug resistance-associated protein 1"/>
    <property type="match status" value="1"/>
</dbReference>
<comment type="similarity">
    <text evidence="2">Belongs to the ABC transporter superfamily. ABCC family. Conjugate transporter (TC 3.A.1.208) subfamily.</text>
</comment>
<gene>
    <name evidence="14" type="primary">abcC3</name>
    <name evidence="14" type="ORF">PPL_09521</name>
</gene>